<dbReference type="InterPro" id="IPR041389">
    <property type="entry name" value="Importin_rep_6"/>
</dbReference>
<dbReference type="EMBL" id="JALNTZ010003222">
    <property type="protein sequence ID" value="KAJ3616577.1"/>
    <property type="molecule type" value="Genomic_DNA"/>
</dbReference>
<dbReference type="InterPro" id="IPR021133">
    <property type="entry name" value="HEAT_type_2"/>
</dbReference>
<protein>
    <recommendedName>
        <fullName evidence="9">TOG domain-containing protein</fullName>
    </recommendedName>
</protein>
<dbReference type="InterPro" id="IPR057672">
    <property type="entry name" value="TPR_IPO4/5"/>
</dbReference>
<dbReference type="PROSITE" id="PS50077">
    <property type="entry name" value="HEAT_REPEAT"/>
    <property type="match status" value="2"/>
</dbReference>
<comment type="subcellular location">
    <subcellularLocation>
        <location evidence="2">Cytoplasm</location>
    </subcellularLocation>
    <subcellularLocation>
        <location evidence="1">Nucleus</location>
    </subcellularLocation>
</comment>
<evidence type="ECO:0000313" key="11">
    <source>
        <dbReference type="Proteomes" id="UP001168821"/>
    </source>
</evidence>
<dbReference type="GO" id="GO:0005737">
    <property type="term" value="C:cytoplasm"/>
    <property type="evidence" value="ECO:0007669"/>
    <property type="project" value="UniProtKB-SubCell"/>
</dbReference>
<keyword evidence="5" id="KW-0677">Repeat</keyword>
<evidence type="ECO:0000256" key="7">
    <source>
        <dbReference type="ARBA" id="ARBA00023242"/>
    </source>
</evidence>
<dbReference type="Pfam" id="PF13513">
    <property type="entry name" value="HEAT_EZ"/>
    <property type="match status" value="1"/>
</dbReference>
<organism evidence="10 11">
    <name type="scientific">Zophobas morio</name>
    <dbReference type="NCBI Taxonomy" id="2755281"/>
    <lineage>
        <taxon>Eukaryota</taxon>
        <taxon>Metazoa</taxon>
        <taxon>Ecdysozoa</taxon>
        <taxon>Arthropoda</taxon>
        <taxon>Hexapoda</taxon>
        <taxon>Insecta</taxon>
        <taxon>Pterygota</taxon>
        <taxon>Neoptera</taxon>
        <taxon>Endopterygota</taxon>
        <taxon>Coleoptera</taxon>
        <taxon>Polyphaga</taxon>
        <taxon>Cucujiformia</taxon>
        <taxon>Tenebrionidae</taxon>
        <taxon>Zophobas</taxon>
    </lineage>
</organism>
<comment type="caution">
    <text evidence="10">The sequence shown here is derived from an EMBL/GenBank/DDBJ whole genome shotgun (WGS) entry which is preliminary data.</text>
</comment>
<evidence type="ECO:0000256" key="6">
    <source>
        <dbReference type="ARBA" id="ARBA00022927"/>
    </source>
</evidence>
<dbReference type="AlphaFoldDB" id="A0AA38LZT2"/>
<dbReference type="Gene3D" id="1.25.10.10">
    <property type="entry name" value="Leucine-rich Repeat Variant"/>
    <property type="match status" value="1"/>
</dbReference>
<gene>
    <name evidence="10" type="ORF">Zmor_011821</name>
</gene>
<dbReference type="InterPro" id="IPR016024">
    <property type="entry name" value="ARM-type_fold"/>
</dbReference>
<name>A0AA38LZT2_9CUCU</name>
<keyword evidence="7" id="KW-0539">Nucleus</keyword>
<dbReference type="Pfam" id="PF25780">
    <property type="entry name" value="TPR_IPO5"/>
    <property type="match status" value="1"/>
</dbReference>
<evidence type="ECO:0000313" key="10">
    <source>
        <dbReference type="EMBL" id="KAJ3616577.1"/>
    </source>
</evidence>
<dbReference type="Proteomes" id="UP001168821">
    <property type="component" value="Unassembled WGS sequence"/>
</dbReference>
<evidence type="ECO:0000259" key="9">
    <source>
        <dbReference type="SMART" id="SM01349"/>
    </source>
</evidence>
<evidence type="ECO:0000256" key="1">
    <source>
        <dbReference type="ARBA" id="ARBA00004123"/>
    </source>
</evidence>
<evidence type="ECO:0000256" key="3">
    <source>
        <dbReference type="ARBA" id="ARBA00022448"/>
    </source>
</evidence>
<keyword evidence="11" id="KW-1185">Reference proteome</keyword>
<dbReference type="SMART" id="SM01349">
    <property type="entry name" value="TOG"/>
    <property type="match status" value="1"/>
</dbReference>
<dbReference type="GO" id="GO:0000226">
    <property type="term" value="P:microtubule cytoskeleton organization"/>
    <property type="evidence" value="ECO:0007669"/>
    <property type="project" value="UniProtKB-ARBA"/>
</dbReference>
<feature type="domain" description="TOG" evidence="9">
    <location>
        <begin position="320"/>
        <end position="557"/>
    </location>
</feature>
<dbReference type="InterPro" id="IPR034085">
    <property type="entry name" value="TOG"/>
</dbReference>
<evidence type="ECO:0000256" key="5">
    <source>
        <dbReference type="ARBA" id="ARBA00022737"/>
    </source>
</evidence>
<dbReference type="Pfam" id="PF18829">
    <property type="entry name" value="Importin_rep_6"/>
    <property type="match status" value="1"/>
</dbReference>
<accession>A0AA38LZT2</accession>
<sequence>MMFQQHQEIKKKVSKIPKRYVNVAICPVIVDIYTSLQEIRSGCKVELLKSLRIEEVEQVSKTICECICEIVGLYLNKKSELEGWPELYKELFELTQSSHAPHRQSAFYIFSSVPALFGEEVSAHTNRIQEILQAAVSPTEPDMKVRVFATRAVCAFVLAYPKSSSRGLFVNLTQQMLELIVGIYANQAASTSSGSVIISAHAAMQALVNIATQVPVFFRPNLRMAFSYMLAMANNGDLDTHERGLAVELLVSLAENRPGMIRKLANQSNECALLIQTAFRLIVSIEEEAEAWLSNEDPADLEEEELADLGEQALDRLSRSLGGRVVLPYAFEHINNLVKNPDWRCRHAALKGVSAVAEGGQKQLLPLLSGVIETVLQFLSDPHPRVRYAACHALGQLATDMHPKFQRDFHSSVLPGLLQCMEDSSHRVQAHAAAALVNFCEHATSEILAPYLVNLAYRLYGLLNSRQRMVVEQAVVSIATVADSVGSSFSQFYGEFMPVLKNIFITCTDKESRTLRGKTLECMTFIGLAVHEDNFKDDAVWIMETLHTESLQSGPPAADDPMVPFLLSAHGRICKTLGKNFVQYLPSVLPPLLESAKLKPDLSITSIDAEDAAQDSQDKSWDYLYMQNYVCLDWLLPHSRLTSKTRPLQKIGIKSSTLEDKCTACEMLVLYVETLKEGFGPYLNEVAEIMIPLLEFYYHDGVRVAAAQCTPHLLAAAISSKCPSDYILSLWGSILSEFIKVLKAEDDAEMLVELLSYLKDVIFIKVMVSVMHGNCVSAQHLADIGHVLVNQFKNYRIRVENRLRERKDVDYDEGVEEELGAHDVTDELFISSTTSLLQTLFSALGLKAVPLFEQLTPVLDAMLATSPPLDTDLTFVFCILADLVRYCGNGLFHYVERFKLREMLVHYALVGSYNVRGTACFAMGVLALYGGPQHASVYAQFVPPLLETINEKSSIPADDERAEEFTFVYENAVSAIGKICSVSPPETPGINGLLRSWLNFLPIIDDEEECQFVYDYLCSLIERGNPVILGENNANVPFISDLLNTVVQKNLVGSASNLDTRCRNILVYFGIPSK</sequence>
<evidence type="ECO:0000256" key="8">
    <source>
        <dbReference type="PROSITE-ProRule" id="PRU00103"/>
    </source>
</evidence>
<reference evidence="10" key="1">
    <citation type="journal article" date="2023" name="G3 (Bethesda)">
        <title>Whole genome assemblies of Zophobas morio and Tenebrio molitor.</title>
        <authorList>
            <person name="Kaur S."/>
            <person name="Stinson S.A."/>
            <person name="diCenzo G.C."/>
        </authorList>
    </citation>
    <scope>NUCLEOTIDE SEQUENCE</scope>
    <source>
        <strain evidence="10">QUZm001</strain>
    </source>
</reference>
<keyword evidence="6" id="KW-0653">Protein transport</keyword>
<feature type="repeat" description="HEAT" evidence="8">
    <location>
        <begin position="371"/>
        <end position="409"/>
    </location>
</feature>
<dbReference type="InterPro" id="IPR040122">
    <property type="entry name" value="Importin_beta"/>
</dbReference>
<keyword evidence="4" id="KW-0963">Cytoplasm</keyword>
<proteinExistence type="predicted"/>
<dbReference type="PANTHER" id="PTHR10527">
    <property type="entry name" value="IMPORTIN BETA"/>
    <property type="match status" value="1"/>
</dbReference>
<keyword evidence="3" id="KW-0813">Transport</keyword>
<feature type="repeat" description="HEAT" evidence="8">
    <location>
        <begin position="413"/>
        <end position="451"/>
    </location>
</feature>
<dbReference type="GO" id="GO:0005634">
    <property type="term" value="C:nucleus"/>
    <property type="evidence" value="ECO:0007669"/>
    <property type="project" value="UniProtKB-SubCell"/>
</dbReference>
<dbReference type="InterPro" id="IPR011989">
    <property type="entry name" value="ARM-like"/>
</dbReference>
<evidence type="ECO:0000256" key="2">
    <source>
        <dbReference type="ARBA" id="ARBA00004496"/>
    </source>
</evidence>
<dbReference type="Pfam" id="PF18808">
    <property type="entry name" value="Importin_rep_4"/>
    <property type="match status" value="1"/>
</dbReference>
<dbReference type="GO" id="GO:0006606">
    <property type="term" value="P:protein import into nucleus"/>
    <property type="evidence" value="ECO:0007669"/>
    <property type="project" value="InterPro"/>
</dbReference>
<evidence type="ECO:0000256" key="4">
    <source>
        <dbReference type="ARBA" id="ARBA00022490"/>
    </source>
</evidence>
<dbReference type="InterPro" id="IPR041653">
    <property type="entry name" value="Importin_rep_4"/>
</dbReference>
<dbReference type="SUPFAM" id="SSF48371">
    <property type="entry name" value="ARM repeat"/>
    <property type="match status" value="1"/>
</dbReference>